<name>D6GRS6_FILAD</name>
<organism evidence="1 2">
    <name type="scientific">Filifactor alocis (strain ATCC 35896 / CCUG 47790 / D40 B5)</name>
    <name type="common">Fusobacterium alocis</name>
    <dbReference type="NCBI Taxonomy" id="546269"/>
    <lineage>
        <taxon>Bacteria</taxon>
        <taxon>Bacillati</taxon>
        <taxon>Bacillota</taxon>
        <taxon>Clostridia</taxon>
        <taxon>Peptostreptococcales</taxon>
        <taxon>Filifactoraceae</taxon>
        <taxon>Filifactor</taxon>
    </lineage>
</organism>
<dbReference type="EMBL" id="CP002390">
    <property type="protein sequence ID" value="EFE28367.1"/>
    <property type="molecule type" value="Genomic_DNA"/>
</dbReference>
<reference evidence="2" key="1">
    <citation type="submission" date="2010-12" db="EMBL/GenBank/DDBJ databases">
        <title>The genome sequence of Filifactor alocis strain ATCC 35896.</title>
        <authorList>
            <consortium name="The Broad Institute Genome Sequencing Platform"/>
            <person name="Ward D."/>
            <person name="Earl A."/>
            <person name="Feldgarden M."/>
            <person name="Young S.K."/>
            <person name="Gargeya S."/>
            <person name="Zeng Q."/>
            <person name="Alvarado L."/>
            <person name="Berlin A."/>
            <person name="Bochicchio J."/>
            <person name="Chapman S.B."/>
            <person name="Chen Z."/>
            <person name="Freedman E."/>
            <person name="Gellesch M."/>
            <person name="Goldberg J."/>
            <person name="Griggs A."/>
            <person name="Gujja S."/>
            <person name="Heilman E."/>
            <person name="Heiman D."/>
            <person name="Howarth C."/>
            <person name="Mehta T."/>
            <person name="Neiman D."/>
            <person name="Pearson M."/>
            <person name="Roberts A."/>
            <person name="Saif S."/>
            <person name="Shea T."/>
            <person name="Shenoy N."/>
            <person name="Sisk P."/>
            <person name="Stolte C."/>
            <person name="Sykes S."/>
            <person name="White J."/>
            <person name="Yandava C."/>
            <person name="Izard J."/>
            <person name="Blanton J.M."/>
            <person name="Baranova O.V."/>
            <person name="Tanner A.C."/>
            <person name="Dewhirst F.E."/>
            <person name="Haas B."/>
            <person name="Nusbaum C."/>
            <person name="Birren B."/>
        </authorList>
    </citation>
    <scope>NUCLEOTIDE SEQUENCE [LARGE SCALE GENOMIC DNA]</scope>
    <source>
        <strain evidence="2">ATCC 35896 / D40 B5</strain>
    </source>
</reference>
<dbReference type="RefSeq" id="WP_014262025.1">
    <property type="nucleotide sequence ID" value="NC_016630.1"/>
</dbReference>
<protein>
    <submittedName>
        <fullName evidence="1">Uncharacterized protein</fullName>
    </submittedName>
</protein>
<accession>D6GRS6</accession>
<sequence>MSNYIVLEDFVPYENAFLFHIFKNNDRIELNHPHTTIMVWIHKTDIGYSDKGVRNRLRMEIQKDDLNLKRDFFLLKSILAQEVMDFLEFDFDVKDVLCCIS</sequence>
<proteinExistence type="predicted"/>
<dbReference type="KEGG" id="faa:HMPREF0389_00282"/>
<keyword evidence="2" id="KW-1185">Reference proteome</keyword>
<dbReference type="Proteomes" id="UP000007468">
    <property type="component" value="Chromosome"/>
</dbReference>
<evidence type="ECO:0000313" key="2">
    <source>
        <dbReference type="Proteomes" id="UP000007468"/>
    </source>
</evidence>
<dbReference type="AlphaFoldDB" id="D6GRS6"/>
<evidence type="ECO:0000313" key="1">
    <source>
        <dbReference type="EMBL" id="EFE28367.1"/>
    </source>
</evidence>
<dbReference type="STRING" id="546269.HMPREF0389_00282"/>
<gene>
    <name evidence="1" type="ordered locus">HMPREF0389_00282</name>
</gene>